<keyword evidence="4" id="KW-1185">Reference proteome</keyword>
<organism evidence="3 4">
    <name type="scientific">Micractinium conductrix</name>
    <dbReference type="NCBI Taxonomy" id="554055"/>
    <lineage>
        <taxon>Eukaryota</taxon>
        <taxon>Viridiplantae</taxon>
        <taxon>Chlorophyta</taxon>
        <taxon>core chlorophytes</taxon>
        <taxon>Trebouxiophyceae</taxon>
        <taxon>Chlorellales</taxon>
        <taxon>Chlorellaceae</taxon>
        <taxon>Chlorella clade</taxon>
        <taxon>Micractinium</taxon>
    </lineage>
</organism>
<dbReference type="Proteomes" id="UP000239649">
    <property type="component" value="Unassembled WGS sequence"/>
</dbReference>
<evidence type="ECO:0000256" key="1">
    <source>
        <dbReference type="SAM" id="MobiDB-lite"/>
    </source>
</evidence>
<name>A0A2P6VDJ9_9CHLO</name>
<evidence type="ECO:0000256" key="2">
    <source>
        <dbReference type="SAM" id="Phobius"/>
    </source>
</evidence>
<evidence type="ECO:0000313" key="4">
    <source>
        <dbReference type="Proteomes" id="UP000239649"/>
    </source>
</evidence>
<evidence type="ECO:0000313" key="3">
    <source>
        <dbReference type="EMBL" id="PSC72174.1"/>
    </source>
</evidence>
<accession>A0A2P6VDJ9</accession>
<dbReference type="PANTHER" id="PTHR33825">
    <property type="entry name" value="CHITINASE-LIKE PROTEIN"/>
    <property type="match status" value="1"/>
</dbReference>
<protein>
    <submittedName>
        <fullName evidence="3">Uncharacterized protein</fullName>
    </submittedName>
</protein>
<dbReference type="AlphaFoldDB" id="A0A2P6VDJ9"/>
<feature type="transmembrane region" description="Helical" evidence="2">
    <location>
        <begin position="67"/>
        <end position="90"/>
    </location>
</feature>
<proteinExistence type="predicted"/>
<keyword evidence="2" id="KW-0472">Membrane</keyword>
<sequence>MPFARNSTQPQIAPGLLAAAAPGRRLAAARCGSTACRQLLLQQRWQQASFLQPKQQQQLGEQRRRQAVVAAAAPAAAPASAAAAAAQAFWPALVQAWNTNPAAVMMGAGAAILGVALSIFLLASIPTMLALRRSAHAMESLLLTVQAEVPDTAATLRLSGVELADTIQELGSLGSDLTQGVRASARAVASAEQGLRQGAALAGRAVTEHVLPQARDRVEMALQERARLQYTREVLQQTRSAAQRLRFALAGGALARGVLQSVAALRHPASVGGGSADELGVGMAAQAPARASGGLSRAWSELRFGSEPMACPRPCKPEPVLPRAPSEPVLRSEALTSSSPMPSAREDPASVEAGLAELRRMFAADCSLGSSAPGFGVSPPVRSGAANGLVHDMLWRQEAPRACKASLRALQERAGPRALSSCAGDYRLLMTSPDQGLQLLAGAVEGEEGMHSGWDEPLVPPSMGRSTRTPSVASSRASPAPGWHRTSHRASPEPSDLFSY</sequence>
<dbReference type="PANTHER" id="PTHR33825:SF5">
    <property type="entry name" value="TRANSMEMBRANE PROTEIN"/>
    <property type="match status" value="1"/>
</dbReference>
<reference evidence="3 4" key="1">
    <citation type="journal article" date="2018" name="Plant J.">
        <title>Genome sequences of Chlorella sorokiniana UTEX 1602 and Micractinium conductrix SAG 241.80: implications to maltose excretion by a green alga.</title>
        <authorList>
            <person name="Arriola M.B."/>
            <person name="Velmurugan N."/>
            <person name="Zhang Y."/>
            <person name="Plunkett M.H."/>
            <person name="Hondzo H."/>
            <person name="Barney B.M."/>
        </authorList>
    </citation>
    <scope>NUCLEOTIDE SEQUENCE [LARGE SCALE GENOMIC DNA]</scope>
    <source>
        <strain evidence="3 4">SAG 241.80</strain>
    </source>
</reference>
<feature type="region of interest" description="Disordered" evidence="1">
    <location>
        <begin position="318"/>
        <end position="349"/>
    </location>
</feature>
<comment type="caution">
    <text evidence="3">The sequence shown here is derived from an EMBL/GenBank/DDBJ whole genome shotgun (WGS) entry which is preliminary data.</text>
</comment>
<feature type="transmembrane region" description="Helical" evidence="2">
    <location>
        <begin position="102"/>
        <end position="123"/>
    </location>
</feature>
<dbReference type="EMBL" id="LHPF02000011">
    <property type="protein sequence ID" value="PSC72174.1"/>
    <property type="molecule type" value="Genomic_DNA"/>
</dbReference>
<dbReference type="OrthoDB" id="1923031at2759"/>
<gene>
    <name evidence="3" type="ORF">C2E20_4367</name>
</gene>
<feature type="region of interest" description="Disordered" evidence="1">
    <location>
        <begin position="450"/>
        <end position="500"/>
    </location>
</feature>
<feature type="compositionally biased region" description="Low complexity" evidence="1">
    <location>
        <begin position="465"/>
        <end position="481"/>
    </location>
</feature>
<keyword evidence="2" id="KW-0812">Transmembrane</keyword>
<keyword evidence="2" id="KW-1133">Transmembrane helix</keyword>